<dbReference type="AlphaFoldDB" id="A0A7C5T1H6"/>
<dbReference type="GO" id="GO:0000162">
    <property type="term" value="P:L-tryptophan biosynthetic process"/>
    <property type="evidence" value="ECO:0007669"/>
    <property type="project" value="TreeGrafter"/>
</dbReference>
<sequence length="342" mass="38876">MLLASGGFLGKSNKLYKFPIKEVKFFNSLLELRERKGFVVISYKLSEETLGVEVKASSFPPIVFVEVGEPVEFELRSKPFKLSLKGFSLNKEEYMEKVRRVKEEIEKGTVYQLNLSTRIDFKLEGSPLDLFLKFFERQPTPYAFFLDLKDFYILSGSMELFLEKKGGLIKSKPIKGTAESEEVLQNSQKDKAENLMILDMMRNDLSRVARVGSVKVEELFKVEKYATLCQMHSTVVAQTDKDLGEILFNTFPPASVTGAPKKKAVELINALEPHPRDYYCGCAGFVWNEDFTLCVLIRTAFGIGQELSYYAGSGIVYDSDEEKEWEETLSKAKPFGLRKGSR</sequence>
<evidence type="ECO:0000259" key="1">
    <source>
        <dbReference type="Pfam" id="PF00425"/>
    </source>
</evidence>
<evidence type="ECO:0000313" key="2">
    <source>
        <dbReference type="EMBL" id="HHO74279.1"/>
    </source>
</evidence>
<dbReference type="PANTHER" id="PTHR11236">
    <property type="entry name" value="AMINOBENZOATE/ANTHRANILATE SYNTHASE"/>
    <property type="match status" value="1"/>
</dbReference>
<dbReference type="GO" id="GO:0046820">
    <property type="term" value="F:4-amino-4-deoxychorismate synthase activity"/>
    <property type="evidence" value="ECO:0007669"/>
    <property type="project" value="TreeGrafter"/>
</dbReference>
<feature type="domain" description="Chorismate-utilising enzyme C-terminal" evidence="1">
    <location>
        <begin position="91"/>
        <end position="331"/>
    </location>
</feature>
<dbReference type="SUPFAM" id="SSF56322">
    <property type="entry name" value="ADC synthase"/>
    <property type="match status" value="1"/>
</dbReference>
<dbReference type="Pfam" id="PF00425">
    <property type="entry name" value="Chorismate_bind"/>
    <property type="match status" value="1"/>
</dbReference>
<dbReference type="PRINTS" id="PR00095">
    <property type="entry name" value="ANTSNTHASEI"/>
</dbReference>
<name>A0A7C5T1H6_9AQUI</name>
<comment type="caution">
    <text evidence="2">The sequence shown here is derived from an EMBL/GenBank/DDBJ whole genome shotgun (WGS) entry which is preliminary data.</text>
</comment>
<organism evidence="2">
    <name type="scientific">Thermocrinis ruber</name>
    <dbReference type="NCBI Taxonomy" id="75906"/>
    <lineage>
        <taxon>Bacteria</taxon>
        <taxon>Pseudomonadati</taxon>
        <taxon>Aquificota</taxon>
        <taxon>Aquificia</taxon>
        <taxon>Aquificales</taxon>
        <taxon>Aquificaceae</taxon>
        <taxon>Thermocrinis</taxon>
    </lineage>
</organism>
<dbReference type="EMBL" id="DSAC01000078">
    <property type="protein sequence ID" value="HHO74279.1"/>
    <property type="molecule type" value="Genomic_DNA"/>
</dbReference>
<proteinExistence type="predicted"/>
<dbReference type="Gene3D" id="3.60.120.10">
    <property type="entry name" value="Anthranilate synthase"/>
    <property type="match status" value="1"/>
</dbReference>
<dbReference type="InterPro" id="IPR019999">
    <property type="entry name" value="Anth_synth_I-like"/>
</dbReference>
<dbReference type="PANTHER" id="PTHR11236:SF50">
    <property type="entry name" value="AMINODEOXYCHORISMATE SYNTHASE COMPONENT 1"/>
    <property type="match status" value="1"/>
</dbReference>
<gene>
    <name evidence="2" type="ORF">ENN04_06555</name>
</gene>
<accession>A0A7C5T1H6</accession>
<dbReference type="InterPro" id="IPR015890">
    <property type="entry name" value="Chorismate_C"/>
</dbReference>
<reference evidence="2" key="1">
    <citation type="journal article" date="2020" name="mSystems">
        <title>Genome- and Community-Level Interaction Insights into Carbon Utilization and Element Cycling Functions of Hydrothermarchaeota in Hydrothermal Sediment.</title>
        <authorList>
            <person name="Zhou Z."/>
            <person name="Liu Y."/>
            <person name="Xu W."/>
            <person name="Pan J."/>
            <person name="Luo Z.H."/>
            <person name="Li M."/>
        </authorList>
    </citation>
    <scope>NUCLEOTIDE SEQUENCE [LARGE SCALE GENOMIC DNA]</scope>
    <source>
        <strain evidence="2">SpSt-114</strain>
    </source>
</reference>
<dbReference type="InterPro" id="IPR005801">
    <property type="entry name" value="ADC_synthase"/>
</dbReference>
<protein>
    <submittedName>
        <fullName evidence="2">Anthranilate synthase component I family protein</fullName>
    </submittedName>
</protein>